<dbReference type="EC" id="1.2.1.16" evidence="6"/>
<dbReference type="InterPro" id="IPR016162">
    <property type="entry name" value="Ald_DH_N"/>
</dbReference>
<feature type="active site" evidence="3">
    <location>
        <position position="268"/>
    </location>
</feature>
<dbReference type="InterPro" id="IPR016161">
    <property type="entry name" value="Ald_DH/histidinol_DH"/>
</dbReference>
<comment type="similarity">
    <text evidence="1 4">Belongs to the aldehyde dehydrogenase family.</text>
</comment>
<comment type="caution">
    <text evidence="6">The sequence shown here is derived from an EMBL/GenBank/DDBJ whole genome shotgun (WGS) entry which is preliminary data.</text>
</comment>
<dbReference type="Gene3D" id="3.40.605.10">
    <property type="entry name" value="Aldehyde Dehydrogenase, Chain A, domain 1"/>
    <property type="match status" value="1"/>
</dbReference>
<name>A0AAW8EQ91_VARPD</name>
<evidence type="ECO:0000256" key="1">
    <source>
        <dbReference type="ARBA" id="ARBA00009986"/>
    </source>
</evidence>
<reference evidence="6" key="1">
    <citation type="submission" date="2023-07" db="EMBL/GenBank/DDBJ databases">
        <title>Sorghum-associated microbial communities from plants grown in Nebraska, USA.</title>
        <authorList>
            <person name="Schachtman D."/>
        </authorList>
    </citation>
    <scope>NUCLEOTIDE SEQUENCE</scope>
    <source>
        <strain evidence="6">DS3315</strain>
    </source>
</reference>
<dbReference type="EC" id="1.2.1.20" evidence="6"/>
<dbReference type="InterPro" id="IPR029510">
    <property type="entry name" value="Ald_DH_CS_GLU"/>
</dbReference>
<dbReference type="SUPFAM" id="SSF53720">
    <property type="entry name" value="ALDH-like"/>
    <property type="match status" value="1"/>
</dbReference>
<dbReference type="FunFam" id="3.40.605.10:FF:000026">
    <property type="entry name" value="Aldehyde dehydrogenase, putative"/>
    <property type="match status" value="1"/>
</dbReference>
<protein>
    <submittedName>
        <fullName evidence="6">Succinate-semialdehyde dehydrogenase/glutarate-semialdehyde dehydrogenase</fullName>
        <ecNumber evidence="6">1.2.1.16</ecNumber>
        <ecNumber evidence="6">1.2.1.20</ecNumber>
        <ecNumber evidence="6">1.2.1.79</ecNumber>
    </submittedName>
</protein>
<dbReference type="GO" id="GO:0005829">
    <property type="term" value="C:cytosol"/>
    <property type="evidence" value="ECO:0007669"/>
    <property type="project" value="TreeGrafter"/>
</dbReference>
<dbReference type="PROSITE" id="PS00687">
    <property type="entry name" value="ALDEHYDE_DEHYDR_GLU"/>
    <property type="match status" value="1"/>
</dbReference>
<gene>
    <name evidence="6" type="ORF">J2W39_006121</name>
</gene>
<dbReference type="Gene3D" id="3.40.309.10">
    <property type="entry name" value="Aldehyde Dehydrogenase, Chain A, domain 2"/>
    <property type="match status" value="1"/>
</dbReference>
<dbReference type="InterPro" id="IPR010102">
    <property type="entry name" value="Succ_semiAld_DH"/>
</dbReference>
<evidence type="ECO:0000256" key="4">
    <source>
        <dbReference type="RuleBase" id="RU003345"/>
    </source>
</evidence>
<dbReference type="Pfam" id="PF00171">
    <property type="entry name" value="Aldedh"/>
    <property type="match status" value="1"/>
</dbReference>
<evidence type="ECO:0000256" key="2">
    <source>
        <dbReference type="ARBA" id="ARBA00023002"/>
    </source>
</evidence>
<dbReference type="PANTHER" id="PTHR43353">
    <property type="entry name" value="SUCCINATE-SEMIALDEHYDE DEHYDROGENASE, MITOCHONDRIAL"/>
    <property type="match status" value="1"/>
</dbReference>
<keyword evidence="2 4" id="KW-0560">Oxidoreductase</keyword>
<proteinExistence type="inferred from homology"/>
<dbReference type="EMBL" id="JAUSRV010000020">
    <property type="protein sequence ID" value="MDP9974837.1"/>
    <property type="molecule type" value="Genomic_DNA"/>
</dbReference>
<dbReference type="FunFam" id="3.40.309.10:FF:000004">
    <property type="entry name" value="Succinate-semialdehyde dehydrogenase I"/>
    <property type="match status" value="1"/>
</dbReference>
<sequence length="497" mass="52599">MMTQEFQTPTLSDRLVDKTLLRQLNLIDGSWRSAASGELHPVVNPANGIQLARVAASGAQDAVAAVESAQKALPAWSALTAKERAAILRRWYDLILAHREDLGLILASEQGKPLAEAIGEVVYGAGFVEWFAEEAKRVYGDVIPPHVRDRRLVVVKQAVGVAAMVTPWNFPSAMITRKAGPALAAGCTVVLKPAEDTPLSALALGELALRAGVPAGVFNIVTTAKPAPVGEVFTTHPAVRKLSFTGSTRVGKLLMSQCAGTVKKVSLELGGNAAFIVFDDADLDAALAGLMAVKFRNTGQTCVSANRIFVQAGVFDRFCNMLSEAVAGMKTGDPLAPGIQQGPLINQAALEKVQVLVGDALARGAKVETGGTVHQLGGLFFRPTVLSGITGDMRMCHEEIFGPVAPLQRFEHEAEVIAQANDTPYGLAGYFYSRDVGRAWRVAEALEVGMVGVNEGGISTELAPFGGVKESGIGREGSKYGIEEYVETKYICFGGIA</sequence>
<evidence type="ECO:0000256" key="3">
    <source>
        <dbReference type="PROSITE-ProRule" id="PRU10007"/>
    </source>
</evidence>
<evidence type="ECO:0000313" key="7">
    <source>
        <dbReference type="Proteomes" id="UP001224845"/>
    </source>
</evidence>
<evidence type="ECO:0000259" key="5">
    <source>
        <dbReference type="Pfam" id="PF00171"/>
    </source>
</evidence>
<dbReference type="InterPro" id="IPR050740">
    <property type="entry name" value="Aldehyde_DH_Superfamily"/>
</dbReference>
<dbReference type="GO" id="GO:0004777">
    <property type="term" value="F:succinate-semialdehyde dehydrogenase (NAD+) activity"/>
    <property type="evidence" value="ECO:0007669"/>
    <property type="project" value="TreeGrafter"/>
</dbReference>
<feature type="domain" description="Aldehyde dehydrogenase" evidence="5">
    <location>
        <begin position="31"/>
        <end position="491"/>
    </location>
</feature>
<dbReference type="GO" id="GO:0009450">
    <property type="term" value="P:gamma-aminobutyric acid catabolic process"/>
    <property type="evidence" value="ECO:0007669"/>
    <property type="project" value="InterPro"/>
</dbReference>
<dbReference type="InterPro" id="IPR015590">
    <property type="entry name" value="Aldehyde_DH_dom"/>
</dbReference>
<dbReference type="GO" id="GO:0102810">
    <property type="term" value="F:glutarate-semialdehyde dehydrogenase (NADP+) activity"/>
    <property type="evidence" value="ECO:0007669"/>
    <property type="project" value="UniProtKB-EC"/>
</dbReference>
<dbReference type="CDD" id="cd07103">
    <property type="entry name" value="ALDH_F5_SSADH_GabD"/>
    <property type="match status" value="1"/>
</dbReference>
<dbReference type="EC" id="1.2.1.79" evidence="6"/>
<dbReference type="AlphaFoldDB" id="A0AAW8EQ91"/>
<organism evidence="6 7">
    <name type="scientific">Variovorax paradoxus</name>
    <dbReference type="NCBI Taxonomy" id="34073"/>
    <lineage>
        <taxon>Bacteria</taxon>
        <taxon>Pseudomonadati</taxon>
        <taxon>Pseudomonadota</taxon>
        <taxon>Betaproteobacteria</taxon>
        <taxon>Burkholderiales</taxon>
        <taxon>Comamonadaceae</taxon>
        <taxon>Variovorax</taxon>
    </lineage>
</organism>
<dbReference type="GO" id="GO:0036243">
    <property type="term" value="F:succinate-semialdehyde dehydrogenase (NADP+) activity"/>
    <property type="evidence" value="ECO:0007669"/>
    <property type="project" value="UniProtKB-EC"/>
</dbReference>
<dbReference type="RefSeq" id="WP_307596873.1">
    <property type="nucleotide sequence ID" value="NZ_JAUSRV010000020.1"/>
</dbReference>
<dbReference type="NCBIfam" id="TIGR01780">
    <property type="entry name" value="SSADH"/>
    <property type="match status" value="1"/>
</dbReference>
<dbReference type="PANTHER" id="PTHR43353:SF5">
    <property type="entry name" value="SUCCINATE-SEMIALDEHYDE DEHYDROGENASE, MITOCHONDRIAL"/>
    <property type="match status" value="1"/>
</dbReference>
<evidence type="ECO:0000313" key="6">
    <source>
        <dbReference type="EMBL" id="MDP9974837.1"/>
    </source>
</evidence>
<dbReference type="InterPro" id="IPR016163">
    <property type="entry name" value="Ald_DH_C"/>
</dbReference>
<dbReference type="Proteomes" id="UP001224845">
    <property type="component" value="Unassembled WGS sequence"/>
</dbReference>
<accession>A0AAW8EQ91</accession>
<dbReference type="FunFam" id="3.40.605.10:FF:000005">
    <property type="entry name" value="Succinate-semialdehyde dehydrogenase I"/>
    <property type="match status" value="1"/>
</dbReference>